<dbReference type="InterPro" id="IPR004211">
    <property type="entry name" value="Endonuclease_7"/>
</dbReference>
<dbReference type="Proteomes" id="UP000683360">
    <property type="component" value="Unassembled WGS sequence"/>
</dbReference>
<dbReference type="InterPro" id="IPR043502">
    <property type="entry name" value="DNA/RNA_pol_sf"/>
</dbReference>
<dbReference type="InterPro" id="IPR038563">
    <property type="entry name" value="Endonuclease_7_sf"/>
</dbReference>
<dbReference type="SUPFAM" id="SSF53098">
    <property type="entry name" value="Ribonuclease H-like"/>
    <property type="match status" value="1"/>
</dbReference>
<dbReference type="InterPro" id="IPR012337">
    <property type="entry name" value="RNaseH-like_sf"/>
</dbReference>
<dbReference type="Gene3D" id="3.40.1800.10">
    <property type="entry name" value="His-Me finger endonucleases"/>
    <property type="match status" value="1"/>
</dbReference>
<dbReference type="SUPFAM" id="SSF56672">
    <property type="entry name" value="DNA/RNA polymerases"/>
    <property type="match status" value="2"/>
</dbReference>
<gene>
    <name evidence="1" type="ORF">MEDL_26379</name>
</gene>
<evidence type="ECO:0000313" key="2">
    <source>
        <dbReference type="Proteomes" id="UP000683360"/>
    </source>
</evidence>
<dbReference type="SUPFAM" id="SSF54060">
    <property type="entry name" value="His-Me finger endonucleases"/>
    <property type="match status" value="1"/>
</dbReference>
<dbReference type="PANTHER" id="PTHR31511">
    <property type="entry name" value="PROTEIN CBG23764"/>
    <property type="match status" value="1"/>
</dbReference>
<reference evidence="1" key="1">
    <citation type="submission" date="2021-03" db="EMBL/GenBank/DDBJ databases">
        <authorList>
            <person name="Bekaert M."/>
        </authorList>
    </citation>
    <scope>NUCLEOTIDE SEQUENCE</scope>
</reference>
<name>A0A8S3S0D5_MYTED</name>
<evidence type="ECO:0008006" key="3">
    <source>
        <dbReference type="Google" id="ProtNLM"/>
    </source>
</evidence>
<proteinExistence type="predicted"/>
<dbReference type="InterPro" id="IPR044925">
    <property type="entry name" value="His-Me_finger_sf"/>
</dbReference>
<organism evidence="1 2">
    <name type="scientific">Mytilus edulis</name>
    <name type="common">Blue mussel</name>
    <dbReference type="NCBI Taxonomy" id="6550"/>
    <lineage>
        <taxon>Eukaryota</taxon>
        <taxon>Metazoa</taxon>
        <taxon>Spiralia</taxon>
        <taxon>Lophotrochozoa</taxon>
        <taxon>Mollusca</taxon>
        <taxon>Bivalvia</taxon>
        <taxon>Autobranchia</taxon>
        <taxon>Pteriomorphia</taxon>
        <taxon>Mytilida</taxon>
        <taxon>Mytiloidea</taxon>
        <taxon>Mytilidae</taxon>
        <taxon>Mytilinae</taxon>
        <taxon>Mytilus</taxon>
    </lineage>
</organism>
<evidence type="ECO:0000313" key="1">
    <source>
        <dbReference type="EMBL" id="CAG2212403.1"/>
    </source>
</evidence>
<protein>
    <recommendedName>
        <fullName evidence="3">DNA-directed DNA polymerase</fullName>
    </recommendedName>
</protein>
<keyword evidence="2" id="KW-1185">Reference proteome</keyword>
<dbReference type="EMBL" id="CAJPWZ010001297">
    <property type="protein sequence ID" value="CAG2212403.1"/>
    <property type="molecule type" value="Genomic_DNA"/>
</dbReference>
<accession>A0A8S3S0D5</accession>
<dbReference type="Pfam" id="PF02945">
    <property type="entry name" value="Endonuclease_7"/>
    <property type="match status" value="1"/>
</dbReference>
<dbReference type="AlphaFoldDB" id="A0A8S3S0D5"/>
<comment type="caution">
    <text evidence="1">The sequence shown here is derived from an EMBL/GenBank/DDBJ whole genome shotgun (WGS) entry which is preliminary data.</text>
</comment>
<dbReference type="OrthoDB" id="2425134at2759"/>
<sequence>MKSLYGDKIRVCFSDTDSFLYHVETEDVYEDMHQYQDMYDTSDYPPEHFLHDIENKKVIGKFKDETSGTPISEFVGLRSKMYSFSFEGGEKHTAKGVTKTASRKLKHEMYKNCLFDKTVTRSEMNIIRSESHVLYSKTINKKSLVPFDDKRWILNDGKITLPKEGEVLEFKEYAKTARIPFVIYADFECLTRKVDTCHPNPNMSSTTTYQQMEPYSFGYQRVSIDKRYDKPPVIYRGPDVVENFIRHLLEEEKEIRDILSRIEPMIITEYDKLDYKYAKKCYVCKKAFSSKNYKVKEHDHVTGSIRGISCNNCNLQIKIPKFIPVVIHNLKGFDANLIMNVFSLLLRKGVFPYDYVDTEQKLEKPCLPSKEDFFNKLGDTHISDEDYQFAQTVWDKLKVKTLGEYSDVYLKMDVALLADVFEKFRDISLHDYDLDPCHYFTTPGFSWSAMLKKTVIVLDLITDIDMMLFVEKGIRGGVSSIFHRYAKANNPYLFDTYEPTEPTSYLSYLDANNLYGWSMSQCLPYGHFNWLTEEEKIKLDITKLKADGSDGYIFEVDLEYPSSLHSSHSDFPLAPERKHIQVEHLSPYSKELLQNLTGKQCLTKIEKLVPNLYDKEKYIVHYRNLQLYVELGMKIKKIHRVLKFKQCPWLKKYIDFNTEKRKNAKNEFEKCLYKLMNNSIFGRTLLNTRKHKDVKLCHTEEKLNKETAKPSYASCKIFNENLVAVEKKRVNVLMKQPIYVGFCILDLSKFLMYDFHYNHMKSLYGDKIRVCFSDTDSFLYHVETEDVYEDMHQYQDMYDTSDYPPEHFYMNRK</sequence>
<dbReference type="PANTHER" id="PTHR31511:SF12">
    <property type="entry name" value="RHO TERMINATION FACTOR N-TERMINAL DOMAIN-CONTAINING PROTEIN"/>
    <property type="match status" value="1"/>
</dbReference>